<reference evidence="3 4" key="1">
    <citation type="submission" date="2019-06" db="EMBL/GenBank/DDBJ databases">
        <title>Genomic Encyclopedia of Type Strains, Phase IV (KMG-V): Genome sequencing to study the core and pangenomes of soil and plant-associated prokaryotes.</title>
        <authorList>
            <person name="Whitman W."/>
        </authorList>
    </citation>
    <scope>NUCLEOTIDE SEQUENCE [LARGE SCALE GENOMIC DNA]</scope>
    <source>
        <strain evidence="3 4">BR 10355</strain>
    </source>
</reference>
<dbReference type="InterPro" id="IPR007899">
    <property type="entry name" value="CHAD_dom"/>
</dbReference>
<proteinExistence type="predicted"/>
<dbReference type="PANTHER" id="PTHR39569:SF1">
    <property type="entry name" value="INORGANIC TRIPHOSPHATASE"/>
    <property type="match status" value="1"/>
</dbReference>
<dbReference type="OrthoDB" id="9777271at2"/>
<sequence>MAAETELKFRVPARKLKALEKPRIGGAKSGEPSTSDLVSTYFDTAKHKLKRHGLTLRVRYDGHDYVQTIKSGAGPQFERGEWETELENDAFDLDKAEGSPLEGLASGGLRRKLKPVFETSVRRITVPLRTRQSEIELAIDRGNTTAGHRSHPIQEIELELKSGRVLDLFRVARALERRSDAELDLRSKAERGYELTGNDQHSIVSAESVALDSGVTAGEAFRVIARSTFRHFSSNADAVREGETEGVHQMRVGLRRLRAAISLFSGILATASTEDVKAQLKWLTNALAPARELDVFVKEDIEPASHDVLLRRGGRAIRQEFSGRRDRAFARARQAIDSQHYRSMLIDTMQWIEAKQTIAADDEGGPIGEFSAALLDRRLKKLRKDGRHVDELSPRQRHKVRIKAKKIRYAIDFFESLFPGKQERKQLKRLSKHLKRIQDALGSLNDFVAHRKLAVDAALKAPHRRERDRAFASGVVLGREEQAVKPLIKIAAQEMRRLKPS</sequence>
<dbReference type="Gene3D" id="1.40.20.10">
    <property type="entry name" value="CHAD domain"/>
    <property type="match status" value="1"/>
</dbReference>
<protein>
    <submittedName>
        <fullName evidence="3">Inorganic triphosphatase YgiF</fullName>
    </submittedName>
</protein>
<evidence type="ECO:0000313" key="4">
    <source>
        <dbReference type="Proteomes" id="UP000321304"/>
    </source>
</evidence>
<dbReference type="InterPro" id="IPR033469">
    <property type="entry name" value="CYTH-like_dom_sf"/>
</dbReference>
<dbReference type="Proteomes" id="UP000321304">
    <property type="component" value="Unassembled WGS sequence"/>
</dbReference>
<evidence type="ECO:0000313" key="3">
    <source>
        <dbReference type="EMBL" id="TWB98327.1"/>
    </source>
</evidence>
<dbReference type="GO" id="GO:0046872">
    <property type="term" value="F:metal ion binding"/>
    <property type="evidence" value="ECO:0007669"/>
    <property type="project" value="TreeGrafter"/>
</dbReference>
<evidence type="ECO:0000259" key="1">
    <source>
        <dbReference type="PROSITE" id="PS51707"/>
    </source>
</evidence>
<dbReference type="InterPro" id="IPR039013">
    <property type="entry name" value="YgiF"/>
</dbReference>
<gene>
    <name evidence="3" type="ORF">FBZ93_106286</name>
</gene>
<dbReference type="Pfam" id="PF05235">
    <property type="entry name" value="CHAD"/>
    <property type="match status" value="1"/>
</dbReference>
<dbReference type="EMBL" id="VITY01000006">
    <property type="protein sequence ID" value="TWB98327.1"/>
    <property type="molecule type" value="Genomic_DNA"/>
</dbReference>
<dbReference type="SMART" id="SM00880">
    <property type="entry name" value="CHAD"/>
    <property type="match status" value="1"/>
</dbReference>
<dbReference type="CDD" id="cd07756">
    <property type="entry name" value="CYTH-like_Pase_CHAD"/>
    <property type="match status" value="1"/>
</dbReference>
<dbReference type="PROSITE" id="PS51708">
    <property type="entry name" value="CHAD"/>
    <property type="match status" value="1"/>
</dbReference>
<dbReference type="SMART" id="SM01118">
    <property type="entry name" value="CYTH"/>
    <property type="match status" value="1"/>
</dbReference>
<organism evidence="3 4">
    <name type="scientific">Bradyrhizobium macuxiense</name>
    <dbReference type="NCBI Taxonomy" id="1755647"/>
    <lineage>
        <taxon>Bacteria</taxon>
        <taxon>Pseudomonadati</taxon>
        <taxon>Pseudomonadota</taxon>
        <taxon>Alphaproteobacteria</taxon>
        <taxon>Hyphomicrobiales</taxon>
        <taxon>Nitrobacteraceae</taxon>
        <taxon>Bradyrhizobium</taxon>
    </lineage>
</organism>
<dbReference type="GO" id="GO:0050355">
    <property type="term" value="F:inorganic triphosphate phosphatase activity"/>
    <property type="evidence" value="ECO:0007669"/>
    <property type="project" value="InterPro"/>
</dbReference>
<dbReference type="InterPro" id="IPR023577">
    <property type="entry name" value="CYTH_domain"/>
</dbReference>
<keyword evidence="4" id="KW-1185">Reference proteome</keyword>
<dbReference type="RefSeq" id="WP_146987295.1">
    <property type="nucleotide sequence ID" value="NZ_VITY01000006.1"/>
</dbReference>
<dbReference type="PANTHER" id="PTHR39569">
    <property type="entry name" value="INORGANIC TRIPHOSPHATASE"/>
    <property type="match status" value="1"/>
</dbReference>
<evidence type="ECO:0000259" key="2">
    <source>
        <dbReference type="PROSITE" id="PS51708"/>
    </source>
</evidence>
<accession>A0A560LS89</accession>
<feature type="domain" description="CHAD" evidence="2">
    <location>
        <begin position="214"/>
        <end position="489"/>
    </location>
</feature>
<dbReference type="STRING" id="1755647.AS156_11070"/>
<comment type="caution">
    <text evidence="3">The sequence shown here is derived from an EMBL/GenBank/DDBJ whole genome shotgun (WGS) entry which is preliminary data.</text>
</comment>
<name>A0A560LS89_9BRAD</name>
<feature type="domain" description="CYTH" evidence="1">
    <location>
        <begin position="2"/>
        <end position="199"/>
    </location>
</feature>
<dbReference type="AlphaFoldDB" id="A0A560LS89"/>
<dbReference type="PROSITE" id="PS51707">
    <property type="entry name" value="CYTH"/>
    <property type="match status" value="1"/>
</dbReference>
<dbReference type="SUPFAM" id="SSF55154">
    <property type="entry name" value="CYTH-like phosphatases"/>
    <property type="match status" value="1"/>
</dbReference>
<dbReference type="Gene3D" id="2.40.320.10">
    <property type="entry name" value="Hypothetical Protein Pfu-838710-001"/>
    <property type="match status" value="1"/>
</dbReference>
<dbReference type="InterPro" id="IPR038186">
    <property type="entry name" value="CHAD_dom_sf"/>
</dbReference>
<dbReference type="Pfam" id="PF01928">
    <property type="entry name" value="CYTH"/>
    <property type="match status" value="1"/>
</dbReference>